<keyword evidence="2" id="KW-0808">Transferase</keyword>
<dbReference type="InterPro" id="IPR016181">
    <property type="entry name" value="Acyl_CoA_acyltransferase"/>
</dbReference>
<dbReference type="GO" id="GO:0008999">
    <property type="term" value="F:protein-N-terminal-alanine acetyltransferase activity"/>
    <property type="evidence" value="ECO:0007669"/>
    <property type="project" value="TreeGrafter"/>
</dbReference>
<evidence type="ECO:0000259" key="1">
    <source>
        <dbReference type="PROSITE" id="PS51186"/>
    </source>
</evidence>
<dbReference type="SUPFAM" id="SSF55729">
    <property type="entry name" value="Acyl-CoA N-acyltransferases (Nat)"/>
    <property type="match status" value="1"/>
</dbReference>
<proteinExistence type="predicted"/>
<gene>
    <name evidence="2" type="ORF">DLM46_33250</name>
</gene>
<dbReference type="InterPro" id="IPR050276">
    <property type="entry name" value="MshD_Acetyltransferase"/>
</dbReference>
<dbReference type="PROSITE" id="PS51186">
    <property type="entry name" value="GNAT"/>
    <property type="match status" value="1"/>
</dbReference>
<dbReference type="AlphaFoldDB" id="A0A370MYH5"/>
<evidence type="ECO:0000313" key="3">
    <source>
        <dbReference type="Proteomes" id="UP000254875"/>
    </source>
</evidence>
<dbReference type="RefSeq" id="WP_115108108.1">
    <property type="nucleotide sequence ID" value="NZ_QHKS01000034.1"/>
</dbReference>
<sequence length="145" mass="16338">MNQLIILRAASTADVPFLFRLRKLTMTEHSQLGCLPTNDEAHYQRILSNFEDAKIICEGFARVGLLKLSRTNHDWHLHQIQVLPSHQGKGIGENVLRAVLAAAKREGVPVSLTVLHGNPARRLYERLGFKLGTETSVDARLIWHL</sequence>
<accession>A0A370MYH5</accession>
<dbReference type="PANTHER" id="PTHR43617:SF20">
    <property type="entry name" value="N-ALPHA-ACETYLTRANSFERASE RIMI"/>
    <property type="match status" value="1"/>
</dbReference>
<evidence type="ECO:0000313" key="2">
    <source>
        <dbReference type="EMBL" id="RDJ98430.1"/>
    </source>
</evidence>
<dbReference type="EMBL" id="QHKS01000034">
    <property type="protein sequence ID" value="RDJ98430.1"/>
    <property type="molecule type" value="Genomic_DNA"/>
</dbReference>
<feature type="domain" description="N-acetyltransferase" evidence="1">
    <location>
        <begin position="5"/>
        <end position="145"/>
    </location>
</feature>
<dbReference type="OrthoDB" id="5525374at2"/>
<comment type="caution">
    <text evidence="2">The sequence shown here is derived from an EMBL/GenBank/DDBJ whole genome shotgun (WGS) entry which is preliminary data.</text>
</comment>
<dbReference type="Gene3D" id="3.40.630.30">
    <property type="match status" value="1"/>
</dbReference>
<name>A0A370MYH5_9BURK</name>
<protein>
    <submittedName>
        <fullName evidence="2">GNAT family N-acetyltransferase</fullName>
    </submittedName>
</protein>
<dbReference type="PANTHER" id="PTHR43617">
    <property type="entry name" value="L-AMINO ACID N-ACETYLTRANSFERASE"/>
    <property type="match status" value="1"/>
</dbReference>
<organism evidence="2 3">
    <name type="scientific">Paraburkholderia lacunae</name>
    <dbReference type="NCBI Taxonomy" id="2211104"/>
    <lineage>
        <taxon>Bacteria</taxon>
        <taxon>Pseudomonadati</taxon>
        <taxon>Pseudomonadota</taxon>
        <taxon>Betaproteobacteria</taxon>
        <taxon>Burkholderiales</taxon>
        <taxon>Burkholderiaceae</taxon>
        <taxon>Paraburkholderia</taxon>
    </lineage>
</organism>
<reference evidence="3" key="1">
    <citation type="submission" date="2018-05" db="EMBL/GenBank/DDBJ databases">
        <authorList>
            <person name="Feng T."/>
        </authorList>
    </citation>
    <scope>NUCLEOTIDE SEQUENCE [LARGE SCALE GENOMIC DNA]</scope>
    <source>
        <strain evidence="3">S27</strain>
    </source>
</reference>
<keyword evidence="3" id="KW-1185">Reference proteome</keyword>
<dbReference type="Pfam" id="PF00583">
    <property type="entry name" value="Acetyltransf_1"/>
    <property type="match status" value="1"/>
</dbReference>
<dbReference type="CDD" id="cd04301">
    <property type="entry name" value="NAT_SF"/>
    <property type="match status" value="1"/>
</dbReference>
<dbReference type="Proteomes" id="UP000254875">
    <property type="component" value="Unassembled WGS sequence"/>
</dbReference>
<dbReference type="InterPro" id="IPR000182">
    <property type="entry name" value="GNAT_dom"/>
</dbReference>